<protein>
    <recommendedName>
        <fullName evidence="1">Glycosyltransferase 2-like domain-containing protein</fullName>
    </recommendedName>
</protein>
<dbReference type="Gene3D" id="3.90.550.10">
    <property type="entry name" value="Spore Coat Polysaccharide Biosynthesis Protein SpsA, Chain A"/>
    <property type="match status" value="1"/>
</dbReference>
<dbReference type="PANTHER" id="PTHR22916:SF3">
    <property type="entry name" value="UDP-GLCNAC:BETAGAL BETA-1,3-N-ACETYLGLUCOSAMINYLTRANSFERASE-LIKE PROTEIN 1"/>
    <property type="match status" value="1"/>
</dbReference>
<dbReference type="Proteomes" id="UP001142317">
    <property type="component" value="Unassembled WGS sequence"/>
</dbReference>
<dbReference type="RefSeq" id="WP_271174981.1">
    <property type="nucleotide sequence ID" value="NZ_BSEO01000007.1"/>
</dbReference>
<comment type="caution">
    <text evidence="2">The sequence shown here is derived from an EMBL/GenBank/DDBJ whole genome shotgun (WGS) entry which is preliminary data.</text>
</comment>
<dbReference type="CDD" id="cd00761">
    <property type="entry name" value="Glyco_tranf_GTA_type"/>
    <property type="match status" value="1"/>
</dbReference>
<dbReference type="EMBL" id="BSEO01000007">
    <property type="protein sequence ID" value="GLJ79959.1"/>
    <property type="molecule type" value="Genomic_DNA"/>
</dbReference>
<gene>
    <name evidence="2" type="ORF">GCM10017586_16420</name>
</gene>
<organism evidence="2 3">
    <name type="scientific">Microbacterium imperiale</name>
    <dbReference type="NCBI Taxonomy" id="33884"/>
    <lineage>
        <taxon>Bacteria</taxon>
        <taxon>Bacillati</taxon>
        <taxon>Actinomycetota</taxon>
        <taxon>Actinomycetes</taxon>
        <taxon>Micrococcales</taxon>
        <taxon>Microbacteriaceae</taxon>
        <taxon>Microbacterium</taxon>
    </lineage>
</organism>
<reference evidence="2" key="2">
    <citation type="submission" date="2023-01" db="EMBL/GenBank/DDBJ databases">
        <authorList>
            <person name="Sun Q."/>
            <person name="Evtushenko L."/>
        </authorList>
    </citation>
    <scope>NUCLEOTIDE SEQUENCE</scope>
    <source>
        <strain evidence="2">VKM Ac-1447</strain>
    </source>
</reference>
<proteinExistence type="predicted"/>
<dbReference type="AlphaFoldDB" id="A0A9W6HH71"/>
<accession>A0A9W6HH71</accession>
<evidence type="ECO:0000313" key="3">
    <source>
        <dbReference type="Proteomes" id="UP001142317"/>
    </source>
</evidence>
<dbReference type="SUPFAM" id="SSF53448">
    <property type="entry name" value="Nucleotide-diphospho-sugar transferases"/>
    <property type="match status" value="1"/>
</dbReference>
<dbReference type="InterPro" id="IPR029044">
    <property type="entry name" value="Nucleotide-diphossugar_trans"/>
</dbReference>
<reference evidence="2" key="1">
    <citation type="journal article" date="2014" name="Int. J. Syst. Evol. Microbiol.">
        <title>Complete genome sequence of Corynebacterium casei LMG S-19264T (=DSM 44701T), isolated from a smear-ripened cheese.</title>
        <authorList>
            <consortium name="US DOE Joint Genome Institute (JGI-PGF)"/>
            <person name="Walter F."/>
            <person name="Albersmeier A."/>
            <person name="Kalinowski J."/>
            <person name="Ruckert C."/>
        </authorList>
    </citation>
    <scope>NUCLEOTIDE SEQUENCE</scope>
    <source>
        <strain evidence="2">VKM Ac-1447</strain>
    </source>
</reference>
<sequence>MFHNRSSDENADLVAPMLSIVVPAYNLTVPIQQCLRSISISGHGEERFEVVVVDDCSTDDTAERARQLIAELRLPGIVRSTSINSGVGEARKLGAQLARGRCIWFVDGDDVVTRPAVATALAMAAQLRDHEFGYFFQFERLDDIGNPMAGVRFRPGKLRDNEDVIVSYLRGTMSQLMWDKILPRHEILPHLSSRRTREEAQTMATYLPTVRRVRTSPIAAYGYRQRRGSLTNAAHYTATVLSSQAQKREELEILVANSASPRVKRAERAFWSRNAVSDALTLARIKGSVSQRDATYRWRDLIAFSRSAASGKSVLLAGSLKLSPRLFNLVMRKVRPQ</sequence>
<keyword evidence="3" id="KW-1185">Reference proteome</keyword>
<evidence type="ECO:0000259" key="1">
    <source>
        <dbReference type="Pfam" id="PF00535"/>
    </source>
</evidence>
<name>A0A9W6HH71_9MICO</name>
<dbReference type="Pfam" id="PF00535">
    <property type="entry name" value="Glycos_transf_2"/>
    <property type="match status" value="1"/>
</dbReference>
<dbReference type="InterPro" id="IPR001173">
    <property type="entry name" value="Glyco_trans_2-like"/>
</dbReference>
<evidence type="ECO:0000313" key="2">
    <source>
        <dbReference type="EMBL" id="GLJ79959.1"/>
    </source>
</evidence>
<feature type="domain" description="Glycosyltransferase 2-like" evidence="1">
    <location>
        <begin position="19"/>
        <end position="126"/>
    </location>
</feature>
<dbReference type="GO" id="GO:0016758">
    <property type="term" value="F:hexosyltransferase activity"/>
    <property type="evidence" value="ECO:0007669"/>
    <property type="project" value="UniProtKB-ARBA"/>
</dbReference>
<dbReference type="PANTHER" id="PTHR22916">
    <property type="entry name" value="GLYCOSYLTRANSFERASE"/>
    <property type="match status" value="1"/>
</dbReference>